<keyword evidence="1" id="KW-0472">Membrane</keyword>
<protein>
    <recommendedName>
        <fullName evidence="3">GOLD domain-containing protein</fullName>
    </recommendedName>
</protein>
<organism evidence="4 5">
    <name type="scientific">Cyanidioschyzon merolae (strain NIES-3377 / 10D)</name>
    <name type="common">Unicellular red alga</name>
    <dbReference type="NCBI Taxonomy" id="280699"/>
    <lineage>
        <taxon>Eukaryota</taxon>
        <taxon>Rhodophyta</taxon>
        <taxon>Bangiophyceae</taxon>
        <taxon>Cyanidiales</taxon>
        <taxon>Cyanidiaceae</taxon>
        <taxon>Cyanidioschyzon</taxon>
    </lineage>
</organism>
<accession>M1V5B7</accession>
<feature type="transmembrane region" description="Helical" evidence="1">
    <location>
        <begin position="174"/>
        <end position="194"/>
    </location>
</feature>
<dbReference type="RefSeq" id="XP_005534997.1">
    <property type="nucleotide sequence ID" value="XM_005534940.1"/>
</dbReference>
<dbReference type="OrthoDB" id="10454535at2759"/>
<keyword evidence="1" id="KW-0812">Transmembrane</keyword>
<dbReference type="KEGG" id="cme:CYME_CMJ296C"/>
<name>M1V5B7_CYAM1</name>
<dbReference type="Proteomes" id="UP000007014">
    <property type="component" value="Chromosome 10"/>
</dbReference>
<evidence type="ECO:0000313" key="5">
    <source>
        <dbReference type="Proteomes" id="UP000007014"/>
    </source>
</evidence>
<dbReference type="InterPro" id="IPR009038">
    <property type="entry name" value="GOLD_dom"/>
</dbReference>
<proteinExistence type="predicted"/>
<reference evidence="4 5" key="1">
    <citation type="journal article" date="2004" name="Nature">
        <title>Genome sequence of the ultrasmall unicellular red alga Cyanidioschyzon merolae 10D.</title>
        <authorList>
            <person name="Matsuzaki M."/>
            <person name="Misumi O."/>
            <person name="Shin-i T."/>
            <person name="Maruyama S."/>
            <person name="Takahara M."/>
            <person name="Miyagishima S."/>
            <person name="Mori T."/>
            <person name="Nishida K."/>
            <person name="Yagisawa F."/>
            <person name="Nishida K."/>
            <person name="Yoshida Y."/>
            <person name="Nishimura Y."/>
            <person name="Nakao S."/>
            <person name="Kobayashi T."/>
            <person name="Momoyama Y."/>
            <person name="Higashiyama T."/>
            <person name="Minoda A."/>
            <person name="Sano M."/>
            <person name="Nomoto H."/>
            <person name="Oishi K."/>
            <person name="Hayashi H."/>
            <person name="Ohta F."/>
            <person name="Nishizaka S."/>
            <person name="Haga S."/>
            <person name="Miura S."/>
            <person name="Morishita T."/>
            <person name="Kabeya Y."/>
            <person name="Terasawa K."/>
            <person name="Suzuki Y."/>
            <person name="Ishii Y."/>
            <person name="Asakawa S."/>
            <person name="Takano H."/>
            <person name="Ohta N."/>
            <person name="Kuroiwa H."/>
            <person name="Tanaka K."/>
            <person name="Shimizu N."/>
            <person name="Sugano S."/>
            <person name="Sato N."/>
            <person name="Nozaki H."/>
            <person name="Ogasawara N."/>
            <person name="Kohara Y."/>
            <person name="Kuroiwa T."/>
        </authorList>
    </citation>
    <scope>NUCLEOTIDE SEQUENCE [LARGE SCALE GENOMIC DNA]</scope>
    <source>
        <strain evidence="4 5">10D</strain>
    </source>
</reference>
<feature type="signal peptide" evidence="2">
    <location>
        <begin position="1"/>
        <end position="27"/>
    </location>
</feature>
<dbReference type="GeneID" id="16994028"/>
<dbReference type="AlphaFoldDB" id="M1V5B7"/>
<reference evidence="4 5" key="2">
    <citation type="journal article" date="2007" name="BMC Biol.">
        <title>A 100%-complete sequence reveals unusually simple genomic features in the hot-spring red alga Cyanidioschyzon merolae.</title>
        <authorList>
            <person name="Nozaki H."/>
            <person name="Takano H."/>
            <person name="Misumi O."/>
            <person name="Terasawa K."/>
            <person name="Matsuzaki M."/>
            <person name="Maruyama S."/>
            <person name="Nishida K."/>
            <person name="Yagisawa F."/>
            <person name="Yoshida Y."/>
            <person name="Fujiwara T."/>
            <person name="Takio S."/>
            <person name="Tamura K."/>
            <person name="Chung S.J."/>
            <person name="Nakamura S."/>
            <person name="Kuroiwa H."/>
            <person name="Tanaka K."/>
            <person name="Sato N."/>
            <person name="Kuroiwa T."/>
        </authorList>
    </citation>
    <scope>NUCLEOTIDE SEQUENCE [LARGE SCALE GENOMIC DNA]</scope>
    <source>
        <strain evidence="4 5">10D</strain>
    </source>
</reference>
<keyword evidence="1" id="KW-1133">Transmembrane helix</keyword>
<evidence type="ECO:0000259" key="3">
    <source>
        <dbReference type="SMART" id="SM01190"/>
    </source>
</evidence>
<dbReference type="EMBL" id="AP006492">
    <property type="protein sequence ID" value="BAM80390.1"/>
    <property type="molecule type" value="Genomic_DNA"/>
</dbReference>
<dbReference type="HOGENOM" id="CLU_1317106_0_0_1"/>
<evidence type="ECO:0000256" key="2">
    <source>
        <dbReference type="SAM" id="SignalP"/>
    </source>
</evidence>
<keyword evidence="2" id="KW-0732">Signal</keyword>
<dbReference type="SMART" id="SM01190">
    <property type="entry name" value="EMP24_GP25L"/>
    <property type="match status" value="1"/>
</dbReference>
<dbReference type="Pfam" id="PF01105">
    <property type="entry name" value="EMP24_GP25L"/>
    <property type="match status" value="1"/>
</dbReference>
<evidence type="ECO:0000256" key="1">
    <source>
        <dbReference type="SAM" id="Phobius"/>
    </source>
</evidence>
<dbReference type="Gramene" id="CMJ296CT">
    <property type="protein sequence ID" value="CMJ296CT"/>
    <property type="gene ID" value="CMJ296C"/>
</dbReference>
<evidence type="ECO:0000313" key="4">
    <source>
        <dbReference type="EMBL" id="BAM80390.1"/>
    </source>
</evidence>
<keyword evidence="5" id="KW-1185">Reference proteome</keyword>
<feature type="domain" description="GOLD" evidence="3">
    <location>
        <begin position="25"/>
        <end position="201"/>
    </location>
</feature>
<gene>
    <name evidence="4" type="ORF">CYME_CMJ296C</name>
</gene>
<sequence length="209" mass="24070">MTARSKKIASSCLFILFLLAFEGLALIFDPKSSSSTTETCVLESLYTGQRVRAAFYPLQWERTRVRAWVSTLDGRKRLETAKGPAAELVFQAPDDGDYCFCWVAEPPAASVRFGISAPHFPELEALLKKGQLKRFERSVLTLAQTLEDLKYRAQHALHEDLRTKGKLRQSMRRLRVMTLVEMMVLFSTLGWRVWRVKSMFRERYRGTAR</sequence>
<feature type="chain" id="PRO_5004018242" description="GOLD domain-containing protein" evidence="2">
    <location>
        <begin position="28"/>
        <end position="209"/>
    </location>
</feature>